<dbReference type="PROSITE" id="PS51257">
    <property type="entry name" value="PROKAR_LIPOPROTEIN"/>
    <property type="match status" value="1"/>
</dbReference>
<keyword evidence="2" id="KW-1185">Reference proteome</keyword>
<accession>A0ABN6REY0</accession>
<dbReference type="Proteomes" id="UP001064971">
    <property type="component" value="Chromosome"/>
</dbReference>
<evidence type="ECO:0008006" key="3">
    <source>
        <dbReference type="Google" id="ProtNLM"/>
    </source>
</evidence>
<proteinExistence type="predicted"/>
<dbReference type="RefSeq" id="WP_264777199.1">
    <property type="nucleotide sequence ID" value="NZ_AP026560.1"/>
</dbReference>
<protein>
    <recommendedName>
        <fullName evidence="3">Lipoprotein</fullName>
    </recommendedName>
</protein>
<gene>
    <name evidence="1" type="ORF">DAETH_14030</name>
</gene>
<dbReference type="EMBL" id="AP026560">
    <property type="protein sequence ID" value="BDP41434.1"/>
    <property type="molecule type" value="Genomic_DNA"/>
</dbReference>
<evidence type="ECO:0000313" key="2">
    <source>
        <dbReference type="Proteomes" id="UP001064971"/>
    </source>
</evidence>
<reference evidence="1" key="1">
    <citation type="submission" date="2022-07" db="EMBL/GenBank/DDBJ databases">
        <title>Complete Genome Sequence of the Radioresistant Bacterium Deinococcus aetherius ST0316, Isolated from the Air Dust collected in Lower Stratosphere above Japan.</title>
        <authorList>
            <person name="Satoh K."/>
            <person name="Hagiwara K."/>
            <person name="Katsumata K."/>
            <person name="Kubo A."/>
            <person name="Yokobori S."/>
            <person name="Yamagishi A."/>
            <person name="Oono Y."/>
            <person name="Narumi I."/>
        </authorList>
    </citation>
    <scope>NUCLEOTIDE SEQUENCE</scope>
    <source>
        <strain evidence="1">ST0316</strain>
    </source>
</reference>
<name>A0ABN6REY0_9DEIO</name>
<sequence>MPRRFFLPALLLPLILGGCTPPGGVRELNFRAGPAGGEPSAARLLTDQVVPEGRLVSVAEALDWAPEGSLILVCGRRWRPASPWGVCPHVSRKVAPGFLTEAPGLFAGGLLNGGPQTVPQTRLASRDAVIVLDVGVRPEQMPALRAEAAWLDGLAYRVGGGDDPDPRDGLDCSTYQNALQRAVGLPNAIPKHGAWNLYLPQDALTVPGVRVLWVGVRGKG</sequence>
<organism evidence="1 2">
    <name type="scientific">Deinococcus aetherius</name>
    <dbReference type="NCBI Taxonomy" id="200252"/>
    <lineage>
        <taxon>Bacteria</taxon>
        <taxon>Thermotogati</taxon>
        <taxon>Deinococcota</taxon>
        <taxon>Deinococci</taxon>
        <taxon>Deinococcales</taxon>
        <taxon>Deinococcaceae</taxon>
        <taxon>Deinococcus</taxon>
    </lineage>
</organism>
<evidence type="ECO:0000313" key="1">
    <source>
        <dbReference type="EMBL" id="BDP41434.1"/>
    </source>
</evidence>